<name>A0ABS7MAP0_9SPHN</name>
<proteinExistence type="predicted"/>
<dbReference type="Gene3D" id="3.60.110.10">
    <property type="entry name" value="Carbon-nitrogen hydrolase"/>
    <property type="match status" value="1"/>
</dbReference>
<dbReference type="Pfam" id="PF00795">
    <property type="entry name" value="CN_hydrolase"/>
    <property type="match status" value="1"/>
</dbReference>
<dbReference type="InterPro" id="IPR045254">
    <property type="entry name" value="Nit1/2_C-N_Hydrolase"/>
</dbReference>
<gene>
    <name evidence="3" type="ORF">K5P26_02975</name>
</gene>
<dbReference type="PANTHER" id="PTHR23088">
    <property type="entry name" value="NITRILASE-RELATED"/>
    <property type="match status" value="1"/>
</dbReference>
<dbReference type="InterPro" id="IPR036526">
    <property type="entry name" value="C-N_Hydrolase_sf"/>
</dbReference>
<keyword evidence="4" id="KW-1185">Reference proteome</keyword>
<evidence type="ECO:0000256" key="1">
    <source>
        <dbReference type="ARBA" id="ARBA00022801"/>
    </source>
</evidence>
<dbReference type="SUPFAM" id="SSF56317">
    <property type="entry name" value="Carbon-nitrogen hydrolase"/>
    <property type="match status" value="1"/>
</dbReference>
<sequence length="290" mass="30897">MTEPTPDPGSPTAPPLVAVVQMRSGIDPAENLSVIDRALGDAAAAGAAMAFLPEMSLLLDRDRARSAAYMARETDSPWPAALQDMARRHGIWLHNGSMPLLADNGARRVNRSHVIAGDGSIRARYDKIHMFDVDLPTGERWTESAAYEGGGEIVVVETPIGQLGLTICFDLRFPELFRALVERGADVIAVPAAFTVPTGEAHWHVLLRARAIETGSHVIAAAQQGTHADGRATFGHSLIVDPWGAVLAEAGDSEDAYRLAIAPIAPGAVARARGGIPLDRSRHARSAKFD</sequence>
<comment type="caution">
    <text evidence="3">The sequence shown here is derived from an EMBL/GenBank/DDBJ whole genome shotgun (WGS) entry which is preliminary data.</text>
</comment>
<evidence type="ECO:0000259" key="2">
    <source>
        <dbReference type="PROSITE" id="PS50263"/>
    </source>
</evidence>
<protein>
    <submittedName>
        <fullName evidence="3">Carbon-nitrogen hydrolase family protein</fullName>
    </submittedName>
</protein>
<feature type="domain" description="CN hydrolase" evidence="2">
    <location>
        <begin position="15"/>
        <end position="266"/>
    </location>
</feature>
<accession>A0ABS7MAP0</accession>
<dbReference type="EMBL" id="JAILXK010000001">
    <property type="protein sequence ID" value="MBY4636100.1"/>
    <property type="molecule type" value="Genomic_DNA"/>
</dbReference>
<dbReference type="Proteomes" id="UP001166571">
    <property type="component" value="Unassembled WGS sequence"/>
</dbReference>
<dbReference type="PANTHER" id="PTHR23088:SF27">
    <property type="entry name" value="DEAMINATED GLUTATHIONE AMIDASE"/>
    <property type="match status" value="1"/>
</dbReference>
<dbReference type="RefSeq" id="WP_222135701.1">
    <property type="nucleotide sequence ID" value="NZ_JAILXK010000001.1"/>
</dbReference>
<evidence type="ECO:0000313" key="3">
    <source>
        <dbReference type="EMBL" id="MBY4636100.1"/>
    </source>
</evidence>
<dbReference type="InterPro" id="IPR003010">
    <property type="entry name" value="C-N_Hydrolase"/>
</dbReference>
<reference evidence="3" key="1">
    <citation type="submission" date="2021-08" db="EMBL/GenBank/DDBJ databases">
        <title>Sphingopyxis panaciterrulae sp. nov., isolated from the surface water of the Yellow Sea.</title>
        <authorList>
            <person name="Gao Z."/>
            <person name="Zhang D."/>
            <person name="Zhang A."/>
        </authorList>
    </citation>
    <scope>NUCLEOTIDE SEQUENCE</scope>
    <source>
        <strain evidence="3">XHP0097</strain>
    </source>
</reference>
<dbReference type="PROSITE" id="PS50263">
    <property type="entry name" value="CN_HYDROLASE"/>
    <property type="match status" value="1"/>
</dbReference>
<dbReference type="CDD" id="cd07572">
    <property type="entry name" value="nit"/>
    <property type="match status" value="1"/>
</dbReference>
<organism evidence="3 4">
    <name type="scientific">Sphingopyxis jiangsuensis</name>
    <dbReference type="NCBI Taxonomy" id="2871171"/>
    <lineage>
        <taxon>Bacteria</taxon>
        <taxon>Pseudomonadati</taxon>
        <taxon>Pseudomonadota</taxon>
        <taxon>Alphaproteobacteria</taxon>
        <taxon>Sphingomonadales</taxon>
        <taxon>Sphingomonadaceae</taxon>
        <taxon>Sphingopyxis</taxon>
    </lineage>
</organism>
<evidence type="ECO:0000313" key="4">
    <source>
        <dbReference type="Proteomes" id="UP001166571"/>
    </source>
</evidence>
<dbReference type="GO" id="GO:0016787">
    <property type="term" value="F:hydrolase activity"/>
    <property type="evidence" value="ECO:0007669"/>
    <property type="project" value="UniProtKB-KW"/>
</dbReference>
<keyword evidence="1 3" id="KW-0378">Hydrolase</keyword>